<accession>A0A9W7C1U0</accession>
<keyword evidence="1" id="KW-1133">Transmembrane helix</keyword>
<comment type="caution">
    <text evidence="2">The sequence shown here is derived from an EMBL/GenBank/DDBJ whole genome shotgun (WGS) entry which is preliminary data.</text>
</comment>
<keyword evidence="1" id="KW-0472">Membrane</keyword>
<feature type="transmembrane region" description="Helical" evidence="1">
    <location>
        <begin position="85"/>
        <end position="103"/>
    </location>
</feature>
<feature type="transmembrane region" description="Helical" evidence="1">
    <location>
        <begin position="162"/>
        <end position="185"/>
    </location>
</feature>
<gene>
    <name evidence="2" type="ORF">TrLO_g8463</name>
</gene>
<protein>
    <submittedName>
        <fullName evidence="2">Uncharacterized protein</fullName>
    </submittedName>
</protein>
<feature type="transmembrane region" description="Helical" evidence="1">
    <location>
        <begin position="115"/>
        <end position="141"/>
    </location>
</feature>
<dbReference type="Proteomes" id="UP001165122">
    <property type="component" value="Unassembled WGS sequence"/>
</dbReference>
<sequence>MACITTCDTILFAYFAYSSDEDEKEKIDKFWWWIIFPIPGCGMIALYFGIKLLSGVVPKRILEKHMFSIKKVVAMRMNAEESVQAFGLAIAIGCALFMFGNYGAEEDFHNEAEKILLFAVMGTGFACLIVTAAWNMVAIRVEMKRRGKILRQSESSSSSSEAMLAGASSFWFYLGVLATTLLSILYVARAATLDESYFTLAMAGLPVVILVYFWSFFCQPRKNSPKNMWKLRLHFASSYDRFFHFSLKLQANIGRLPDEDLETFLVDTLFKGGLKTPGSTLFLLFRTTKCVIEEGDLAECSDSSWCATFISVYLLPWFLTKLVQGSVRSEW</sequence>
<evidence type="ECO:0000256" key="1">
    <source>
        <dbReference type="SAM" id="Phobius"/>
    </source>
</evidence>
<feature type="transmembrane region" description="Helical" evidence="1">
    <location>
        <begin position="197"/>
        <end position="218"/>
    </location>
</feature>
<dbReference type="AlphaFoldDB" id="A0A9W7C1U0"/>
<keyword evidence="3" id="KW-1185">Reference proteome</keyword>
<keyword evidence="1" id="KW-0812">Transmembrane</keyword>
<organism evidence="2 3">
    <name type="scientific">Triparma laevis f. longispina</name>
    <dbReference type="NCBI Taxonomy" id="1714387"/>
    <lineage>
        <taxon>Eukaryota</taxon>
        <taxon>Sar</taxon>
        <taxon>Stramenopiles</taxon>
        <taxon>Ochrophyta</taxon>
        <taxon>Bolidophyceae</taxon>
        <taxon>Parmales</taxon>
        <taxon>Triparmaceae</taxon>
        <taxon>Triparma</taxon>
    </lineage>
</organism>
<proteinExistence type="predicted"/>
<evidence type="ECO:0000313" key="3">
    <source>
        <dbReference type="Proteomes" id="UP001165122"/>
    </source>
</evidence>
<reference evidence="3" key="1">
    <citation type="journal article" date="2023" name="Commun. Biol.">
        <title>Genome analysis of Parmales, the sister group of diatoms, reveals the evolutionary specialization of diatoms from phago-mixotrophs to photoautotrophs.</title>
        <authorList>
            <person name="Ban H."/>
            <person name="Sato S."/>
            <person name="Yoshikawa S."/>
            <person name="Yamada K."/>
            <person name="Nakamura Y."/>
            <person name="Ichinomiya M."/>
            <person name="Sato N."/>
            <person name="Blanc-Mathieu R."/>
            <person name="Endo H."/>
            <person name="Kuwata A."/>
            <person name="Ogata H."/>
        </authorList>
    </citation>
    <scope>NUCLEOTIDE SEQUENCE [LARGE SCALE GENOMIC DNA]</scope>
    <source>
        <strain evidence="3">NIES 3700</strain>
    </source>
</reference>
<name>A0A9W7C1U0_9STRA</name>
<dbReference type="EMBL" id="BRXW01000022">
    <property type="protein sequence ID" value="GMI00402.1"/>
    <property type="molecule type" value="Genomic_DNA"/>
</dbReference>
<feature type="transmembrane region" description="Helical" evidence="1">
    <location>
        <begin position="30"/>
        <end position="50"/>
    </location>
</feature>
<evidence type="ECO:0000313" key="2">
    <source>
        <dbReference type="EMBL" id="GMI00402.1"/>
    </source>
</evidence>